<keyword evidence="3" id="KW-1185">Reference proteome</keyword>
<feature type="transmembrane region" description="Helical" evidence="1">
    <location>
        <begin position="6"/>
        <end position="22"/>
    </location>
</feature>
<comment type="caution">
    <text evidence="2">The sequence shown here is derived from an EMBL/GenBank/DDBJ whole genome shotgun (WGS) entry which is preliminary data.</text>
</comment>
<gene>
    <name evidence="2" type="ORF">KS407_10495</name>
</gene>
<evidence type="ECO:0008006" key="4">
    <source>
        <dbReference type="Google" id="ProtNLM"/>
    </source>
</evidence>
<feature type="transmembrane region" description="Helical" evidence="1">
    <location>
        <begin position="50"/>
        <end position="69"/>
    </location>
</feature>
<dbReference type="EMBL" id="JAHQCR010000045">
    <property type="protein sequence ID" value="MBU9721862.1"/>
    <property type="molecule type" value="Genomic_DNA"/>
</dbReference>
<accession>A0ABS6JTH0</accession>
<feature type="transmembrane region" description="Helical" evidence="1">
    <location>
        <begin position="75"/>
        <end position="96"/>
    </location>
</feature>
<keyword evidence="1" id="KW-1133">Transmembrane helix</keyword>
<evidence type="ECO:0000313" key="3">
    <source>
        <dbReference type="Proteomes" id="UP000790580"/>
    </source>
</evidence>
<evidence type="ECO:0000313" key="2">
    <source>
        <dbReference type="EMBL" id="MBU9721862.1"/>
    </source>
</evidence>
<proteinExistence type="predicted"/>
<name>A0ABS6JTH0_9BACI</name>
<keyword evidence="1" id="KW-0472">Membrane</keyword>
<keyword evidence="1" id="KW-0812">Transmembrane</keyword>
<organism evidence="2 3">
    <name type="scientific">Evansella alkalicola</name>
    <dbReference type="NCBI Taxonomy" id="745819"/>
    <lineage>
        <taxon>Bacteria</taxon>
        <taxon>Bacillati</taxon>
        <taxon>Bacillota</taxon>
        <taxon>Bacilli</taxon>
        <taxon>Bacillales</taxon>
        <taxon>Bacillaceae</taxon>
        <taxon>Evansella</taxon>
    </lineage>
</organism>
<protein>
    <recommendedName>
        <fullName evidence="4">DUF5673 domain-containing protein</fullName>
    </recommendedName>
</protein>
<evidence type="ECO:0000256" key="1">
    <source>
        <dbReference type="SAM" id="Phobius"/>
    </source>
</evidence>
<dbReference type="Proteomes" id="UP000790580">
    <property type="component" value="Unassembled WGS sequence"/>
</dbReference>
<reference evidence="2 3" key="1">
    <citation type="submission" date="2021-06" db="EMBL/GenBank/DDBJ databases">
        <title>Bacillus sp. RD4P76, an endophyte from a halophyte.</title>
        <authorList>
            <person name="Sun J.-Q."/>
        </authorList>
    </citation>
    <scope>NUCLEOTIDE SEQUENCE [LARGE SCALE GENOMIC DNA]</scope>
    <source>
        <strain evidence="2 3">JCM 17098</strain>
    </source>
</reference>
<sequence length="171" mass="20275">MHWLYLFTSTILGVIAIYHLFAHKRRETMQDYVIYELKDKRKLGTSSKTYKFSIWSSYIVLILNLFIIIELFRSFQTATILFLIILPLGLFVLITLDRVFEVRGNALIFAGYHTQWGKIRSIKWGKQRAHRTKLIMELDKGTKINTTIANEEKEELESLLSNYVYFEKEKK</sequence>
<dbReference type="RefSeq" id="WP_088076036.1">
    <property type="nucleotide sequence ID" value="NZ_JAHQCR010000045.1"/>
</dbReference>